<dbReference type="GO" id="GO:0004252">
    <property type="term" value="F:serine-type endopeptidase activity"/>
    <property type="evidence" value="ECO:0007669"/>
    <property type="project" value="UniProtKB-EC"/>
</dbReference>
<comment type="caution">
    <text evidence="10">The sequence shown here is derived from an EMBL/GenBank/DDBJ whole genome shotgun (WGS) entry which is preliminary data.</text>
</comment>
<comment type="catalytic activity">
    <reaction evidence="5">
        <text>Hydrolysis of proteins with broad specificity for peptide bonds, and a preference for a large uncharged residue in P1. Hydrolyzes peptide amides.</text>
        <dbReference type="EC" id="3.4.21.62"/>
    </reaction>
</comment>
<feature type="chain" id="PRO_5029828776" description="subtilisin" evidence="8">
    <location>
        <begin position="25"/>
        <end position="326"/>
    </location>
</feature>
<dbReference type="OrthoDB" id="531541at2759"/>
<evidence type="ECO:0000256" key="1">
    <source>
        <dbReference type="ARBA" id="ARBA00011073"/>
    </source>
</evidence>
<evidence type="ECO:0000313" key="10">
    <source>
        <dbReference type="EMBL" id="KAF4662140.1"/>
    </source>
</evidence>
<dbReference type="Proteomes" id="UP000591131">
    <property type="component" value="Unassembled WGS sequence"/>
</dbReference>
<comment type="caution">
    <text evidence="7">Lacks conserved residue(s) required for the propagation of feature annotation.</text>
</comment>
<keyword evidence="4" id="KW-0720">Serine protease</keyword>
<feature type="signal peptide" evidence="8">
    <location>
        <begin position="1"/>
        <end position="24"/>
    </location>
</feature>
<organism evidence="10 11">
    <name type="scientific">Perkinsus chesapeaki</name>
    <name type="common">Clam parasite</name>
    <name type="synonym">Perkinsus andrewsi</name>
    <dbReference type="NCBI Taxonomy" id="330153"/>
    <lineage>
        <taxon>Eukaryota</taxon>
        <taxon>Sar</taxon>
        <taxon>Alveolata</taxon>
        <taxon>Perkinsozoa</taxon>
        <taxon>Perkinsea</taxon>
        <taxon>Perkinsida</taxon>
        <taxon>Perkinsidae</taxon>
        <taxon>Perkinsus</taxon>
    </lineage>
</organism>
<dbReference type="EC" id="3.4.21.62" evidence="6"/>
<keyword evidence="11" id="KW-1185">Reference proteome</keyword>
<sequence length="326" mass="34759">MLHRCFVLGCVLPLNIANLGVTGAFPVNDPLYWQQAPYLEAVNVTGAWRRLHASGVVRKSVTVALIETGAQMDHPDLVANLVEGYNVIDGSHNTDDIVGHGTAMAGILGATINNKVGMAGVMDLVNIMPISAVGLQTPQTLSAGIDYVINNREAKGIQFILFPFNYDVIEPYLADQFKRADQAGILIIVTAGNLGKDITTEKRYPCALTEQFSSVLCVAATEQSEMKLTYSANFADYVDVAAPGLRIMATGLYNTYKPVPGSSASSAIVAGVVAMLYSLDPTLSPADIKKIIKETSKKGLTDHTGKVVFPFGLVDAEKAVAKLIQG</sequence>
<keyword evidence="2" id="KW-0645">Protease</keyword>
<evidence type="ECO:0000259" key="9">
    <source>
        <dbReference type="Pfam" id="PF00082"/>
    </source>
</evidence>
<keyword evidence="3" id="KW-0378">Hydrolase</keyword>
<dbReference type="PANTHER" id="PTHR43806:SF11">
    <property type="entry name" value="CEREVISIN-RELATED"/>
    <property type="match status" value="1"/>
</dbReference>
<evidence type="ECO:0000313" key="11">
    <source>
        <dbReference type="Proteomes" id="UP000591131"/>
    </source>
</evidence>
<comment type="similarity">
    <text evidence="1 7">Belongs to the peptidase S8 family.</text>
</comment>
<keyword evidence="8" id="KW-0732">Signal</keyword>
<accession>A0A7J6LT55</accession>
<dbReference type="Pfam" id="PF00082">
    <property type="entry name" value="Peptidase_S8"/>
    <property type="match status" value="1"/>
</dbReference>
<feature type="domain" description="Peptidase S8/S53" evidence="9">
    <location>
        <begin position="59"/>
        <end position="301"/>
    </location>
</feature>
<dbReference type="InterPro" id="IPR050131">
    <property type="entry name" value="Peptidase_S8_subtilisin-like"/>
</dbReference>
<dbReference type="InterPro" id="IPR036852">
    <property type="entry name" value="Peptidase_S8/S53_dom_sf"/>
</dbReference>
<name>A0A7J6LT55_PERCH</name>
<evidence type="ECO:0000256" key="6">
    <source>
        <dbReference type="ARBA" id="ARBA00023619"/>
    </source>
</evidence>
<evidence type="ECO:0000256" key="7">
    <source>
        <dbReference type="PROSITE-ProRule" id="PRU01240"/>
    </source>
</evidence>
<dbReference type="PANTHER" id="PTHR43806">
    <property type="entry name" value="PEPTIDASE S8"/>
    <property type="match status" value="1"/>
</dbReference>
<evidence type="ECO:0000256" key="5">
    <source>
        <dbReference type="ARBA" id="ARBA00023529"/>
    </source>
</evidence>
<dbReference type="AlphaFoldDB" id="A0A7J6LT55"/>
<dbReference type="SUPFAM" id="SSF52743">
    <property type="entry name" value="Subtilisin-like"/>
    <property type="match status" value="1"/>
</dbReference>
<evidence type="ECO:0000256" key="3">
    <source>
        <dbReference type="ARBA" id="ARBA00022801"/>
    </source>
</evidence>
<dbReference type="EMBL" id="JAAPAO010000355">
    <property type="protein sequence ID" value="KAF4662140.1"/>
    <property type="molecule type" value="Genomic_DNA"/>
</dbReference>
<protein>
    <recommendedName>
        <fullName evidence="6">subtilisin</fullName>
        <ecNumber evidence="6">3.4.21.62</ecNumber>
    </recommendedName>
</protein>
<dbReference type="PROSITE" id="PS51892">
    <property type="entry name" value="SUBTILASE"/>
    <property type="match status" value="1"/>
</dbReference>
<dbReference type="Gene3D" id="3.40.50.200">
    <property type="entry name" value="Peptidase S8/S53 domain"/>
    <property type="match status" value="1"/>
</dbReference>
<evidence type="ECO:0000256" key="8">
    <source>
        <dbReference type="SAM" id="SignalP"/>
    </source>
</evidence>
<dbReference type="GO" id="GO:0006508">
    <property type="term" value="P:proteolysis"/>
    <property type="evidence" value="ECO:0007669"/>
    <property type="project" value="UniProtKB-KW"/>
</dbReference>
<gene>
    <name evidence="10" type="ORF">FOL47_006385</name>
</gene>
<reference evidence="10 11" key="1">
    <citation type="submission" date="2020-04" db="EMBL/GenBank/DDBJ databases">
        <title>Perkinsus chesapeaki whole genome sequence.</title>
        <authorList>
            <person name="Bogema D.R."/>
        </authorList>
    </citation>
    <scope>NUCLEOTIDE SEQUENCE [LARGE SCALE GENOMIC DNA]</scope>
    <source>
        <strain evidence="10">ATCC PRA-425</strain>
    </source>
</reference>
<evidence type="ECO:0000256" key="2">
    <source>
        <dbReference type="ARBA" id="ARBA00022670"/>
    </source>
</evidence>
<dbReference type="InterPro" id="IPR000209">
    <property type="entry name" value="Peptidase_S8/S53_dom"/>
</dbReference>
<proteinExistence type="inferred from homology"/>
<dbReference type="InterPro" id="IPR015500">
    <property type="entry name" value="Peptidase_S8_subtilisin-rel"/>
</dbReference>
<dbReference type="PRINTS" id="PR00723">
    <property type="entry name" value="SUBTILISIN"/>
</dbReference>
<evidence type="ECO:0000256" key="4">
    <source>
        <dbReference type="ARBA" id="ARBA00022825"/>
    </source>
</evidence>